<feature type="compositionally biased region" description="Low complexity" evidence="1">
    <location>
        <begin position="120"/>
        <end position="130"/>
    </location>
</feature>
<comment type="caution">
    <text evidence="3">The sequence shown here is derived from an EMBL/GenBank/DDBJ whole genome shotgun (WGS) entry which is preliminary data.</text>
</comment>
<dbReference type="EMBL" id="BRZI01000073">
    <property type="protein sequence ID" value="GLD33308.1"/>
    <property type="molecule type" value="Genomic_DNA"/>
</dbReference>
<organism evidence="3 4">
    <name type="scientific">Mycobacterium kiyosense</name>
    <dbReference type="NCBI Taxonomy" id="2871094"/>
    <lineage>
        <taxon>Bacteria</taxon>
        <taxon>Bacillati</taxon>
        <taxon>Actinomycetota</taxon>
        <taxon>Actinomycetes</taxon>
        <taxon>Mycobacteriales</taxon>
        <taxon>Mycobacteriaceae</taxon>
        <taxon>Mycobacterium</taxon>
    </lineage>
</organism>
<evidence type="ECO:0000313" key="4">
    <source>
        <dbReference type="Proteomes" id="UP001064782"/>
    </source>
</evidence>
<evidence type="ECO:0000256" key="1">
    <source>
        <dbReference type="SAM" id="MobiDB-lite"/>
    </source>
</evidence>
<reference evidence="3" key="1">
    <citation type="submission" date="2022-08" db="EMBL/GenBank/DDBJ databases">
        <title>Mycobacterium kiyosense sp. nov., scotochromogenic slow-glowing species isolated from respiratory specimens.</title>
        <authorList>
            <person name="Fukano H."/>
            <person name="Kazumi Y."/>
            <person name="Sakagami N."/>
            <person name="Ato M."/>
            <person name="Mitarai S."/>
            <person name="Hoshino Y."/>
        </authorList>
    </citation>
    <scope>NUCLEOTIDE SEQUENCE</scope>
    <source>
        <strain evidence="3">1413</strain>
        <strain evidence="2">SRL2020-028</strain>
    </source>
</reference>
<keyword evidence="4" id="KW-1185">Reference proteome</keyword>
<evidence type="ECO:0008006" key="5">
    <source>
        <dbReference type="Google" id="ProtNLM"/>
    </source>
</evidence>
<name>A0A9P3QDN8_9MYCO</name>
<feature type="region of interest" description="Disordered" evidence="1">
    <location>
        <begin position="105"/>
        <end position="130"/>
    </location>
</feature>
<accession>A0A9P3QDN8</accession>
<feature type="compositionally biased region" description="Polar residues" evidence="1">
    <location>
        <begin position="110"/>
        <end position="119"/>
    </location>
</feature>
<gene>
    <name evidence="3" type="ORF">Mkiyose1413_51910</name>
    <name evidence="2" type="ORF">SRL2020028_50420</name>
</gene>
<proteinExistence type="predicted"/>
<dbReference type="SUPFAM" id="SSF51679">
    <property type="entry name" value="Bacterial luciferase-like"/>
    <property type="match status" value="1"/>
</dbReference>
<protein>
    <recommendedName>
        <fullName evidence="5">Luciferase-like domain-containing protein</fullName>
    </recommendedName>
</protein>
<evidence type="ECO:0000313" key="2">
    <source>
        <dbReference type="EMBL" id="GLB85786.1"/>
    </source>
</evidence>
<evidence type="ECO:0000313" key="3">
    <source>
        <dbReference type="EMBL" id="GLD33308.1"/>
    </source>
</evidence>
<sequence length="156" mass="16845">MLLTVLRLLGVEFSRRGKLMDNLVEQMLAFWADIGTWTRPHQPLYVGGGSLATARRAARFGLPLGLADHLPEVAARYQLCAEGGTKPLVVMPRPVNRGMIYLHGTPTAPGPNSATTSGGRRSPTAPRRPPATIFRRAASNVRFPASNTDILGTFAL</sequence>
<dbReference type="EMBL" id="BRXE01000099">
    <property type="protein sequence ID" value="GLB85786.1"/>
    <property type="molecule type" value="Genomic_DNA"/>
</dbReference>
<dbReference type="InterPro" id="IPR036661">
    <property type="entry name" value="Luciferase-like_sf"/>
</dbReference>
<dbReference type="Proteomes" id="UP001064782">
    <property type="component" value="Unassembled WGS sequence"/>
</dbReference>
<dbReference type="AlphaFoldDB" id="A0A9P3QDN8"/>
<dbReference type="Gene3D" id="3.20.20.30">
    <property type="entry name" value="Luciferase-like domain"/>
    <property type="match status" value="1"/>
</dbReference>
<dbReference type="Proteomes" id="UP001165663">
    <property type="component" value="Unassembled WGS sequence"/>
</dbReference>
<dbReference type="GO" id="GO:0016705">
    <property type="term" value="F:oxidoreductase activity, acting on paired donors, with incorporation or reduction of molecular oxygen"/>
    <property type="evidence" value="ECO:0007669"/>
    <property type="project" value="InterPro"/>
</dbReference>